<sequence>MIQALSLEDLLADFEVENFEKEPLSSVPPTLRGYNMIWKHWENYLARFNDVNVKPTLRVLKGFFTMLAKERSGLLSKCFSIKTLIQYSIRFKSVYERKHNKELESMQELRTFIKTSLAKSLGLSTKTRPKPIASLNDLQDILGYLWMNDPLNFLYERARVQIALLILILVYTASHPSTLIESHAYYIIGQSMRYKMR</sequence>
<reference evidence="1 2" key="1">
    <citation type="submission" date="2017-11" db="EMBL/GenBank/DDBJ databases">
        <title>Comparative genomics of Botrytis spp.</title>
        <authorList>
            <person name="Valero-Jimenez C.A."/>
            <person name="Tapia P."/>
            <person name="Veloso J."/>
            <person name="Silva-Moreno E."/>
            <person name="Staats M."/>
            <person name="Valdes J.H."/>
            <person name="Van Kan J.A.L."/>
        </authorList>
    </citation>
    <scope>NUCLEOTIDE SEQUENCE [LARGE SCALE GENOMIC DNA]</scope>
    <source>
        <strain evidence="1 2">MUCL2830</strain>
    </source>
</reference>
<name>A0A4Y8C6Q1_9HELO</name>
<evidence type="ECO:0000313" key="2">
    <source>
        <dbReference type="Proteomes" id="UP000297299"/>
    </source>
</evidence>
<dbReference type="EMBL" id="PHWZ01002921">
    <property type="protein sequence ID" value="TEY13985.1"/>
    <property type="molecule type" value="Genomic_DNA"/>
</dbReference>
<dbReference type="OrthoDB" id="3437109at2759"/>
<comment type="caution">
    <text evidence="1">The sequence shown here is derived from an EMBL/GenBank/DDBJ whole genome shotgun (WGS) entry which is preliminary data.</text>
</comment>
<evidence type="ECO:0000313" key="1">
    <source>
        <dbReference type="EMBL" id="TEY13985.1"/>
    </source>
</evidence>
<protein>
    <submittedName>
        <fullName evidence="1">Uncharacterized protein</fullName>
    </submittedName>
</protein>
<gene>
    <name evidence="1" type="ORF">BOTCAL_2926g00010</name>
</gene>
<dbReference type="PANTHER" id="PTHR37535">
    <property type="entry name" value="FLUG DOMAIN PROTEIN"/>
    <property type="match status" value="1"/>
</dbReference>
<dbReference type="STRING" id="38488.A0A4Y8C6Q1"/>
<dbReference type="AlphaFoldDB" id="A0A4Y8C6Q1"/>
<dbReference type="Proteomes" id="UP000297299">
    <property type="component" value="Unassembled WGS sequence"/>
</dbReference>
<organism evidence="1 2">
    <name type="scientific">Botryotinia calthae</name>
    <dbReference type="NCBI Taxonomy" id="38488"/>
    <lineage>
        <taxon>Eukaryota</taxon>
        <taxon>Fungi</taxon>
        <taxon>Dikarya</taxon>
        <taxon>Ascomycota</taxon>
        <taxon>Pezizomycotina</taxon>
        <taxon>Leotiomycetes</taxon>
        <taxon>Helotiales</taxon>
        <taxon>Sclerotiniaceae</taxon>
        <taxon>Botryotinia</taxon>
    </lineage>
</organism>
<accession>A0A4Y8C6Q1</accession>
<keyword evidence="2" id="KW-1185">Reference proteome</keyword>
<proteinExistence type="predicted"/>
<dbReference type="PANTHER" id="PTHR37535:SF4">
    <property type="entry name" value="FLUG DOMAIN-CONTAINING PROTEIN"/>
    <property type="match status" value="1"/>
</dbReference>